<gene>
    <name evidence="2" type="ORF">SLEP1_g60464</name>
</gene>
<protein>
    <submittedName>
        <fullName evidence="2">Uncharacterized protein</fullName>
    </submittedName>
</protein>
<evidence type="ECO:0000313" key="3">
    <source>
        <dbReference type="Proteomes" id="UP001054252"/>
    </source>
</evidence>
<feature type="compositionally biased region" description="Basic residues" evidence="1">
    <location>
        <begin position="154"/>
        <end position="163"/>
    </location>
</feature>
<keyword evidence="3" id="KW-1185">Reference proteome</keyword>
<feature type="region of interest" description="Disordered" evidence="1">
    <location>
        <begin position="1"/>
        <end position="27"/>
    </location>
</feature>
<accession>A0AAV5MVC8</accession>
<feature type="region of interest" description="Disordered" evidence="1">
    <location>
        <begin position="114"/>
        <end position="134"/>
    </location>
</feature>
<proteinExistence type="predicted"/>
<name>A0AAV5MVC8_9ROSI</name>
<feature type="region of interest" description="Disordered" evidence="1">
    <location>
        <begin position="147"/>
        <end position="178"/>
    </location>
</feature>
<organism evidence="2 3">
    <name type="scientific">Rubroshorea leprosula</name>
    <dbReference type="NCBI Taxonomy" id="152421"/>
    <lineage>
        <taxon>Eukaryota</taxon>
        <taxon>Viridiplantae</taxon>
        <taxon>Streptophyta</taxon>
        <taxon>Embryophyta</taxon>
        <taxon>Tracheophyta</taxon>
        <taxon>Spermatophyta</taxon>
        <taxon>Magnoliopsida</taxon>
        <taxon>eudicotyledons</taxon>
        <taxon>Gunneridae</taxon>
        <taxon>Pentapetalae</taxon>
        <taxon>rosids</taxon>
        <taxon>malvids</taxon>
        <taxon>Malvales</taxon>
        <taxon>Dipterocarpaceae</taxon>
        <taxon>Rubroshorea</taxon>
    </lineage>
</organism>
<reference evidence="2 3" key="1">
    <citation type="journal article" date="2021" name="Commun. Biol.">
        <title>The genome of Shorea leprosula (Dipterocarpaceae) highlights the ecological relevance of drought in aseasonal tropical rainforests.</title>
        <authorList>
            <person name="Ng K.K.S."/>
            <person name="Kobayashi M.J."/>
            <person name="Fawcett J.A."/>
            <person name="Hatakeyama M."/>
            <person name="Paape T."/>
            <person name="Ng C.H."/>
            <person name="Ang C.C."/>
            <person name="Tnah L.H."/>
            <person name="Lee C.T."/>
            <person name="Nishiyama T."/>
            <person name="Sese J."/>
            <person name="O'Brien M.J."/>
            <person name="Copetti D."/>
            <person name="Mohd Noor M.I."/>
            <person name="Ong R.C."/>
            <person name="Putra M."/>
            <person name="Sireger I.Z."/>
            <person name="Indrioko S."/>
            <person name="Kosugi Y."/>
            <person name="Izuno A."/>
            <person name="Isagi Y."/>
            <person name="Lee S.L."/>
            <person name="Shimizu K.K."/>
        </authorList>
    </citation>
    <scope>NUCLEOTIDE SEQUENCE [LARGE SCALE GENOMIC DNA]</scope>
    <source>
        <strain evidence="2">214</strain>
    </source>
</reference>
<evidence type="ECO:0000256" key="1">
    <source>
        <dbReference type="SAM" id="MobiDB-lite"/>
    </source>
</evidence>
<evidence type="ECO:0000313" key="2">
    <source>
        <dbReference type="EMBL" id="GKV53953.1"/>
    </source>
</evidence>
<dbReference type="Proteomes" id="UP001054252">
    <property type="component" value="Unassembled WGS sequence"/>
</dbReference>
<dbReference type="AlphaFoldDB" id="A0AAV5MVC8"/>
<sequence>MTAVPTLPSAGLRLNASKSESVPERDGPLRHAVHDWDVRLGRVRRRVALLLRSSERTDGGSCCNRNLIIPHQHSGSVTRIWRGTGHSGKNGRVAPVRRCWDGCDLALIRNPTHPAAAFSQPAPKKKEPGRPHGAVLARSGLWSASELIPSQIPHRQRVGRKRAGSPPRGGLHDGSARG</sequence>
<dbReference type="EMBL" id="BPVZ01002452">
    <property type="protein sequence ID" value="GKV53953.1"/>
    <property type="molecule type" value="Genomic_DNA"/>
</dbReference>
<comment type="caution">
    <text evidence="2">The sequence shown here is derived from an EMBL/GenBank/DDBJ whole genome shotgun (WGS) entry which is preliminary data.</text>
</comment>